<dbReference type="EMBL" id="JANHOG010001269">
    <property type="protein sequence ID" value="KAJ3540054.1"/>
    <property type="molecule type" value="Genomic_DNA"/>
</dbReference>
<gene>
    <name evidence="1" type="ORF">NM688_g6279</name>
</gene>
<reference evidence="1" key="1">
    <citation type="submission" date="2022-07" db="EMBL/GenBank/DDBJ databases">
        <title>Genome Sequence of Phlebia brevispora.</title>
        <authorList>
            <person name="Buettner E."/>
        </authorList>
    </citation>
    <scope>NUCLEOTIDE SEQUENCE</scope>
    <source>
        <strain evidence="1">MPL23</strain>
    </source>
</reference>
<organism evidence="1 2">
    <name type="scientific">Phlebia brevispora</name>
    <dbReference type="NCBI Taxonomy" id="194682"/>
    <lineage>
        <taxon>Eukaryota</taxon>
        <taxon>Fungi</taxon>
        <taxon>Dikarya</taxon>
        <taxon>Basidiomycota</taxon>
        <taxon>Agaricomycotina</taxon>
        <taxon>Agaricomycetes</taxon>
        <taxon>Polyporales</taxon>
        <taxon>Meruliaceae</taxon>
        <taxon>Phlebia</taxon>
    </lineage>
</organism>
<proteinExistence type="predicted"/>
<comment type="caution">
    <text evidence="1">The sequence shown here is derived from an EMBL/GenBank/DDBJ whole genome shotgun (WGS) entry which is preliminary data.</text>
</comment>
<name>A0ACC1SI07_9APHY</name>
<sequence>MTTEKTKDEQSPSSGTDAWATIDRTVRNVDEGKVKDCTDDIDTLLVFAGLYSAILTALLIESYKALQEDPQDVMVQLLRNISMQGSIRNGQFLNSTSLAPSSEPFEAPTWAVRVNVCWFSSLVLSLSTASYGILVKQWLREYLSIDRTPHQERIRIRHFRSQGVEDWHLYDIAAVLPFILQVSLALFFVGLCFFTAAVHSSIRSTSVVLVSAWAVLILFAVLAPLFSPRCPFKTPLLKAAFSRLRPHLRRIPFHIVQLRRPFFRRSTQQDSADSISLTSTSLIESSGVRDAADLVFLRSLSTYAFSKSRTTGEEVDIRNSDANDLVIFRTVDAIFLDDNLLAMMREALGRRPPPAYEVFRFVVSVLQGRLGIPLEELNQQSAIVSWPWALSYTARTSLIDMVAYSLLHDASFKECLLRQHPDPFTKNWFRDAVLLIFKLSSPQQAIPKGAKLLFNLIFQTVADSANISFLHGAILHQLTSYDPPHSLECLTRTLTCTTEALESLDIMMAMTCLQYMTGIFFKSICSHDPPPEVSKTLISLLSHLGSSESGDSDIVQAVILLTDVTATLLHGLTSDSTIGPQTSSFDSLTTAALEFVLSSIPTADAHPYVKRPYITNEIGLDELLPSLLTAPQLVYPCLEFFSTHPEFLATEVAHTFIMKPINKLFPSRDTVISILSAREAWFKNKLHAQSPLDLVSLLHLCRLAYELPCSTADRGLNTYWHSMFTSVARCIMKSLSAIPVELRTCQQSQVGLRTTSHADACRAAHSTLLRIEEDGDHGAGHYVGPISHSDDAAQEDEWYHRWLGRFDITLSQVPDELIDALRCVICPMQSAAYECEFWRIRRLGEMDSRRVSYVPPSVGDLAGVSRRAEYGPHADSENRPPVTHEISPALSELHATIMDRAIGGVAEDAEAEAQSDRPIGHATPRSECSYCRSGEWLSCSLRVKRRAAGPGPRLDESQGQPATQSSTFSSAHNAPRPYVPPAFDVAVSQHLVKNGSESGSERFIFGSLKNSAAQSTSEDGAADTGGSGATNMDQERVHPVASAPTFEGDLQWFLRSYGEGSSNGQGALP</sequence>
<dbReference type="Proteomes" id="UP001148662">
    <property type="component" value="Unassembled WGS sequence"/>
</dbReference>
<keyword evidence="2" id="KW-1185">Reference proteome</keyword>
<accession>A0ACC1SI07</accession>
<evidence type="ECO:0000313" key="1">
    <source>
        <dbReference type="EMBL" id="KAJ3540054.1"/>
    </source>
</evidence>
<evidence type="ECO:0000313" key="2">
    <source>
        <dbReference type="Proteomes" id="UP001148662"/>
    </source>
</evidence>
<protein>
    <submittedName>
        <fullName evidence="1">Uncharacterized protein</fullName>
    </submittedName>
</protein>